<name>A0A0A9HV36_ARUDO</name>
<protein>
    <submittedName>
        <fullName evidence="1">Uncharacterized protein</fullName>
    </submittedName>
</protein>
<evidence type="ECO:0000313" key="1">
    <source>
        <dbReference type="EMBL" id="JAE36773.1"/>
    </source>
</evidence>
<reference evidence="1" key="2">
    <citation type="journal article" date="2015" name="Data Brief">
        <title>Shoot transcriptome of the giant reed, Arundo donax.</title>
        <authorList>
            <person name="Barrero R.A."/>
            <person name="Guerrero F.D."/>
            <person name="Moolhuijzen P."/>
            <person name="Goolsby J.A."/>
            <person name="Tidwell J."/>
            <person name="Bellgard S.E."/>
            <person name="Bellgard M.I."/>
        </authorList>
    </citation>
    <scope>NUCLEOTIDE SEQUENCE</scope>
    <source>
        <tissue evidence="1">Shoot tissue taken approximately 20 cm above the soil surface</tissue>
    </source>
</reference>
<organism evidence="1">
    <name type="scientific">Arundo donax</name>
    <name type="common">Giant reed</name>
    <name type="synonym">Donax arundinaceus</name>
    <dbReference type="NCBI Taxonomy" id="35708"/>
    <lineage>
        <taxon>Eukaryota</taxon>
        <taxon>Viridiplantae</taxon>
        <taxon>Streptophyta</taxon>
        <taxon>Embryophyta</taxon>
        <taxon>Tracheophyta</taxon>
        <taxon>Spermatophyta</taxon>
        <taxon>Magnoliopsida</taxon>
        <taxon>Liliopsida</taxon>
        <taxon>Poales</taxon>
        <taxon>Poaceae</taxon>
        <taxon>PACMAD clade</taxon>
        <taxon>Arundinoideae</taxon>
        <taxon>Arundineae</taxon>
        <taxon>Arundo</taxon>
    </lineage>
</organism>
<dbReference type="AlphaFoldDB" id="A0A0A9HV36"/>
<dbReference type="EMBL" id="GBRH01161123">
    <property type="protein sequence ID" value="JAE36773.1"/>
    <property type="molecule type" value="Transcribed_RNA"/>
</dbReference>
<proteinExistence type="predicted"/>
<sequence>MCMNLPTALPKSVGKLTFTSMLTVHYQRQP</sequence>
<accession>A0A0A9HV36</accession>
<reference evidence="1" key="1">
    <citation type="submission" date="2014-09" db="EMBL/GenBank/DDBJ databases">
        <authorList>
            <person name="Magalhaes I.L.F."/>
            <person name="Oliveira U."/>
            <person name="Santos F.R."/>
            <person name="Vidigal T.H.D.A."/>
            <person name="Brescovit A.D."/>
            <person name="Santos A.J."/>
        </authorList>
    </citation>
    <scope>NUCLEOTIDE SEQUENCE</scope>
    <source>
        <tissue evidence="1">Shoot tissue taken approximately 20 cm above the soil surface</tissue>
    </source>
</reference>